<dbReference type="SMART" id="SM00409">
    <property type="entry name" value="IG"/>
    <property type="match status" value="2"/>
</dbReference>
<evidence type="ECO:0000256" key="11">
    <source>
        <dbReference type="SAM" id="SignalP"/>
    </source>
</evidence>
<dbReference type="FunFam" id="2.60.40.10:FF:000774">
    <property type="entry name" value="Hepatitis A virus cellular receptor 1"/>
    <property type="match status" value="2"/>
</dbReference>
<reference evidence="13 14" key="1">
    <citation type="submission" date="2013-11" db="EMBL/GenBank/DDBJ databases">
        <title>The Damaraland mole rat (Fukomys damarensis) genome and evolution of African mole rats.</title>
        <authorList>
            <person name="Gladyshev V.N."/>
            <person name="Fang X."/>
        </authorList>
    </citation>
    <scope>NUCLEOTIDE SEQUENCE [LARGE SCALE GENOMIC DNA]</scope>
    <source>
        <tissue evidence="13">Liver</tissue>
    </source>
</reference>
<dbReference type="GO" id="GO:0006357">
    <property type="term" value="P:regulation of transcription by RNA polymerase II"/>
    <property type="evidence" value="ECO:0007669"/>
    <property type="project" value="TreeGrafter"/>
</dbReference>
<proteinExistence type="inferred from homology"/>
<feature type="domain" description="Ig-like" evidence="12">
    <location>
        <begin position="289"/>
        <end position="397"/>
    </location>
</feature>
<evidence type="ECO:0000256" key="7">
    <source>
        <dbReference type="ARBA" id="ARBA00023180"/>
    </source>
</evidence>
<dbReference type="PROSITE" id="PS00290">
    <property type="entry name" value="IG_MHC"/>
    <property type="match status" value="1"/>
</dbReference>
<keyword evidence="14" id="KW-1185">Reference proteome</keyword>
<keyword evidence="8" id="KW-0393">Immunoglobulin domain</keyword>
<dbReference type="InterPro" id="IPR003599">
    <property type="entry name" value="Ig_sub"/>
</dbReference>
<protein>
    <submittedName>
        <fullName evidence="13">Hepatitis A virus cellular receptor 2</fullName>
    </submittedName>
</protein>
<keyword evidence="13" id="KW-0675">Receptor</keyword>
<keyword evidence="3 11" id="KW-0732">Signal</keyword>
<evidence type="ECO:0000313" key="13">
    <source>
        <dbReference type="EMBL" id="KFO34201.1"/>
    </source>
</evidence>
<evidence type="ECO:0000256" key="2">
    <source>
        <dbReference type="ARBA" id="ARBA00022692"/>
    </source>
</evidence>
<evidence type="ECO:0000313" key="14">
    <source>
        <dbReference type="Proteomes" id="UP000028990"/>
    </source>
</evidence>
<accession>A0A091EFR5</accession>
<evidence type="ECO:0000256" key="6">
    <source>
        <dbReference type="ARBA" id="ARBA00023157"/>
    </source>
</evidence>
<sequence length="519" mass="57271">MFSHLSFECVLLLLLLLLTGSLEAEYIVELGQNAQLPCTFHLASSGNLVPVCWGKGSCPTFDCPNVLLRTKGRRVTYRTSERYQVQSNFYEGDVSLTIKNVILGDGGTYCCRVQHPGPMNDGKFNLQLVIRPSKATPAPTARRDWTSTLPRMLTTNGHGSETQTLRMRHDKNETQTFPLANEVQDSGTAASIGVYIVAGVSAGVALGLILGALIVMWYSHRKQKFRNTSLITLANLPPSGLANAGAEGIRSEVNVYTTEENVYTIEENFYTTEENVYTMEENVYEIEDPSAVFSTQVSAVVGQLVTLPCTYSVSGGAVTSMCWGRGPCPRNQCSDTLIWTDGHQVTSRKDGRYRLHGQIKQGDVSLTIRNVTVGDSGQYCCRIEVPGWFNDIKRTITLSVVPALPTRASHWPVLKTKIRRDGSASRRSGISVLWCSPKGRLLFPAALFILAFILTCSSSQDHICSTNTSCPYYACKTSTDTEPQNSEFLGTRPQIQALQLRSPEEDKSYIMEENDCVTH</sequence>
<evidence type="ECO:0000256" key="1">
    <source>
        <dbReference type="ARBA" id="ARBA00004479"/>
    </source>
</evidence>
<evidence type="ECO:0000256" key="8">
    <source>
        <dbReference type="ARBA" id="ARBA00023319"/>
    </source>
</evidence>
<dbReference type="GO" id="GO:0016592">
    <property type="term" value="C:mediator complex"/>
    <property type="evidence" value="ECO:0007669"/>
    <property type="project" value="TreeGrafter"/>
</dbReference>
<evidence type="ECO:0000256" key="9">
    <source>
        <dbReference type="ARBA" id="ARBA00038203"/>
    </source>
</evidence>
<keyword evidence="4 10" id="KW-1133">Transmembrane helix</keyword>
<keyword evidence="6" id="KW-1015">Disulfide bond</keyword>
<evidence type="ECO:0000256" key="10">
    <source>
        <dbReference type="SAM" id="Phobius"/>
    </source>
</evidence>
<dbReference type="Pfam" id="PF07686">
    <property type="entry name" value="V-set"/>
    <property type="match status" value="2"/>
</dbReference>
<evidence type="ECO:0000259" key="12">
    <source>
        <dbReference type="PROSITE" id="PS50835"/>
    </source>
</evidence>
<evidence type="ECO:0000256" key="3">
    <source>
        <dbReference type="ARBA" id="ARBA00022729"/>
    </source>
</evidence>
<dbReference type="Gene3D" id="2.60.40.10">
    <property type="entry name" value="Immunoglobulins"/>
    <property type="match status" value="2"/>
</dbReference>
<dbReference type="GO" id="GO:0016020">
    <property type="term" value="C:membrane"/>
    <property type="evidence" value="ECO:0007669"/>
    <property type="project" value="UniProtKB-SubCell"/>
</dbReference>
<comment type="subcellular location">
    <subcellularLocation>
        <location evidence="1">Membrane</location>
        <topology evidence="1">Single-pass type I membrane protein</topology>
    </subcellularLocation>
</comment>
<comment type="similarity">
    <text evidence="9">Belongs to the immunoglobulin superfamily. TIM family.</text>
</comment>
<dbReference type="InterPro" id="IPR036179">
    <property type="entry name" value="Ig-like_dom_sf"/>
</dbReference>
<keyword evidence="2 10" id="KW-0812">Transmembrane</keyword>
<dbReference type="PANTHER" id="PTHR15498">
    <property type="entry name" value="T-CELL IMMUNOGLOBULIN AND MUCIN DOMAIN CONTAINING TIM"/>
    <property type="match status" value="1"/>
</dbReference>
<feature type="chain" id="PRO_5001872679" evidence="11">
    <location>
        <begin position="25"/>
        <end position="519"/>
    </location>
</feature>
<evidence type="ECO:0000256" key="4">
    <source>
        <dbReference type="ARBA" id="ARBA00022989"/>
    </source>
</evidence>
<dbReference type="EMBL" id="KN122016">
    <property type="protein sequence ID" value="KFO34201.1"/>
    <property type="molecule type" value="Genomic_DNA"/>
</dbReference>
<dbReference type="SUPFAM" id="SSF48726">
    <property type="entry name" value="Immunoglobulin"/>
    <property type="match status" value="2"/>
</dbReference>
<organism evidence="13 14">
    <name type="scientific">Fukomys damarensis</name>
    <name type="common">Damaraland mole rat</name>
    <name type="synonym">Cryptomys damarensis</name>
    <dbReference type="NCBI Taxonomy" id="885580"/>
    <lineage>
        <taxon>Eukaryota</taxon>
        <taxon>Metazoa</taxon>
        <taxon>Chordata</taxon>
        <taxon>Craniata</taxon>
        <taxon>Vertebrata</taxon>
        <taxon>Euteleostomi</taxon>
        <taxon>Mammalia</taxon>
        <taxon>Eutheria</taxon>
        <taxon>Euarchontoglires</taxon>
        <taxon>Glires</taxon>
        <taxon>Rodentia</taxon>
        <taxon>Hystricomorpha</taxon>
        <taxon>Bathyergidae</taxon>
        <taxon>Fukomys</taxon>
    </lineage>
</organism>
<dbReference type="InterPro" id="IPR003006">
    <property type="entry name" value="Ig/MHC_CS"/>
</dbReference>
<keyword evidence="7" id="KW-0325">Glycoprotein</keyword>
<dbReference type="PROSITE" id="PS50835">
    <property type="entry name" value="IG_LIKE"/>
    <property type="match status" value="2"/>
</dbReference>
<feature type="transmembrane region" description="Helical" evidence="10">
    <location>
        <begin position="192"/>
        <end position="218"/>
    </location>
</feature>
<dbReference type="InterPro" id="IPR013783">
    <property type="entry name" value="Ig-like_fold"/>
</dbReference>
<feature type="signal peptide" evidence="11">
    <location>
        <begin position="1"/>
        <end position="24"/>
    </location>
</feature>
<dbReference type="InterPro" id="IPR051669">
    <property type="entry name" value="Immune_Mod/Transcr_Coactivator"/>
</dbReference>
<feature type="domain" description="Ig-like" evidence="12">
    <location>
        <begin position="31"/>
        <end position="125"/>
    </location>
</feature>
<evidence type="ECO:0000256" key="5">
    <source>
        <dbReference type="ARBA" id="ARBA00023136"/>
    </source>
</evidence>
<keyword evidence="5 10" id="KW-0472">Membrane</keyword>
<dbReference type="Proteomes" id="UP000028990">
    <property type="component" value="Unassembled WGS sequence"/>
</dbReference>
<dbReference type="PANTHER" id="PTHR15498:SF73">
    <property type="entry name" value="HEPATITIS A VIRUS CELLULAR RECEPTOR 2"/>
    <property type="match status" value="1"/>
</dbReference>
<dbReference type="InterPro" id="IPR007110">
    <property type="entry name" value="Ig-like_dom"/>
</dbReference>
<name>A0A091EFR5_FUKDA</name>
<dbReference type="InterPro" id="IPR013106">
    <property type="entry name" value="Ig_V-set"/>
</dbReference>
<dbReference type="eggNOG" id="ENOG502S454">
    <property type="taxonomic scope" value="Eukaryota"/>
</dbReference>
<dbReference type="AlphaFoldDB" id="A0A091EFR5"/>
<gene>
    <name evidence="13" type="ORF">H920_04522</name>
</gene>